<keyword evidence="2" id="KW-0597">Phosphoprotein</keyword>
<evidence type="ECO:0000256" key="2">
    <source>
        <dbReference type="ARBA" id="ARBA00022553"/>
    </source>
</evidence>
<keyword evidence="4" id="KW-0808">Transferase</keyword>
<evidence type="ECO:0000259" key="3">
    <source>
        <dbReference type="PROSITE" id="PS52004"/>
    </source>
</evidence>
<gene>
    <name evidence="4" type="ORF">THIOM_003460</name>
</gene>
<dbReference type="SMART" id="SM00825">
    <property type="entry name" value="PKS_KS"/>
    <property type="match status" value="1"/>
</dbReference>
<name>A0A176RYE8_9GAMM</name>
<feature type="domain" description="Ketosynthase family 3 (KS3)" evidence="3">
    <location>
        <begin position="1"/>
        <end position="127"/>
    </location>
</feature>
<dbReference type="PANTHER" id="PTHR43775">
    <property type="entry name" value="FATTY ACID SYNTHASE"/>
    <property type="match status" value="1"/>
</dbReference>
<dbReference type="GO" id="GO:0004315">
    <property type="term" value="F:3-oxoacyl-[acyl-carrier-protein] synthase activity"/>
    <property type="evidence" value="ECO:0007669"/>
    <property type="project" value="UniProtKB-EC"/>
</dbReference>
<dbReference type="PANTHER" id="PTHR43775:SF37">
    <property type="entry name" value="SI:DKEY-61P9.11"/>
    <property type="match status" value="1"/>
</dbReference>
<dbReference type="GO" id="GO:0005737">
    <property type="term" value="C:cytoplasm"/>
    <property type="evidence" value="ECO:0007669"/>
    <property type="project" value="TreeGrafter"/>
</dbReference>
<dbReference type="InterPro" id="IPR014030">
    <property type="entry name" value="Ketoacyl_synth_N"/>
</dbReference>
<protein>
    <submittedName>
        <fullName evidence="4">Beta-ketoacyl synthase</fullName>
        <ecNumber evidence="4">2.3.1.41</ecNumber>
    </submittedName>
</protein>
<dbReference type="SUPFAM" id="SSF53901">
    <property type="entry name" value="Thiolase-like"/>
    <property type="match status" value="1"/>
</dbReference>
<dbReference type="EMBL" id="LUTY01002092">
    <property type="protein sequence ID" value="OAD20812.1"/>
    <property type="molecule type" value="Genomic_DNA"/>
</dbReference>
<keyword evidence="5" id="KW-1185">Reference proteome</keyword>
<accession>A0A176RYE8</accession>
<dbReference type="InterPro" id="IPR050091">
    <property type="entry name" value="PKS_NRPS_Biosynth_Enz"/>
</dbReference>
<dbReference type="InterPro" id="IPR014031">
    <property type="entry name" value="Ketoacyl_synth_C"/>
</dbReference>
<dbReference type="Proteomes" id="UP000076962">
    <property type="component" value="Unassembled WGS sequence"/>
</dbReference>
<organism evidence="4 5">
    <name type="scientific">Candidatus Thiomargarita nelsonii</name>
    <dbReference type="NCBI Taxonomy" id="1003181"/>
    <lineage>
        <taxon>Bacteria</taxon>
        <taxon>Pseudomonadati</taxon>
        <taxon>Pseudomonadota</taxon>
        <taxon>Gammaproteobacteria</taxon>
        <taxon>Thiotrichales</taxon>
        <taxon>Thiotrichaceae</taxon>
        <taxon>Thiomargarita</taxon>
    </lineage>
</organism>
<keyword evidence="1" id="KW-0596">Phosphopantetheine</keyword>
<dbReference type="CDD" id="cd00833">
    <property type="entry name" value="PKS"/>
    <property type="match status" value="1"/>
</dbReference>
<dbReference type="EC" id="2.3.1.41" evidence="4"/>
<dbReference type="PROSITE" id="PS52004">
    <property type="entry name" value="KS3_2"/>
    <property type="match status" value="1"/>
</dbReference>
<dbReference type="GO" id="GO:0005886">
    <property type="term" value="C:plasma membrane"/>
    <property type="evidence" value="ECO:0007669"/>
    <property type="project" value="TreeGrafter"/>
</dbReference>
<evidence type="ECO:0000313" key="4">
    <source>
        <dbReference type="EMBL" id="OAD20812.1"/>
    </source>
</evidence>
<proteinExistence type="predicted"/>
<dbReference type="Gene3D" id="3.40.47.10">
    <property type="match status" value="1"/>
</dbReference>
<comment type="caution">
    <text evidence="4">The sequence shown here is derived from an EMBL/GenBank/DDBJ whole genome shotgun (WGS) entry which is preliminary data.</text>
</comment>
<dbReference type="Pfam" id="PF00109">
    <property type="entry name" value="ketoacyl-synt"/>
    <property type="match status" value="1"/>
</dbReference>
<dbReference type="AlphaFoldDB" id="A0A176RYE8"/>
<evidence type="ECO:0000313" key="5">
    <source>
        <dbReference type="Proteomes" id="UP000076962"/>
    </source>
</evidence>
<dbReference type="GO" id="GO:0004312">
    <property type="term" value="F:fatty acid synthase activity"/>
    <property type="evidence" value="ECO:0007669"/>
    <property type="project" value="TreeGrafter"/>
</dbReference>
<sequence>MLASDGHSKSFDERADGYGRGEGAGIVVLKPLSAAQQDGDDIYALVRGTGVNQDGRTSGITVPNPESQEALVRQVCDQANVIPQQVRYVEAHGTGTAVGDPLECKALGTVGANLRVCPARNGIEPKQ</sequence>
<dbReference type="Pfam" id="PF02801">
    <property type="entry name" value="Ketoacyl-synt_C"/>
    <property type="match status" value="1"/>
</dbReference>
<feature type="non-terminal residue" evidence="4">
    <location>
        <position position="127"/>
    </location>
</feature>
<dbReference type="GO" id="GO:0071770">
    <property type="term" value="P:DIM/DIP cell wall layer assembly"/>
    <property type="evidence" value="ECO:0007669"/>
    <property type="project" value="TreeGrafter"/>
</dbReference>
<reference evidence="4 5" key="1">
    <citation type="submission" date="2016-05" db="EMBL/GenBank/DDBJ databases">
        <title>Single-cell genome of chain-forming Candidatus Thiomargarita nelsonii and comparison to other large sulfur-oxidizing bacteria.</title>
        <authorList>
            <person name="Winkel M."/>
            <person name="Salman V."/>
            <person name="Woyke T."/>
            <person name="Schulz-Vogt H."/>
            <person name="Richter M."/>
            <person name="Flood B."/>
            <person name="Bailey J."/>
            <person name="Amann R."/>
            <person name="Mussmann M."/>
        </authorList>
    </citation>
    <scope>NUCLEOTIDE SEQUENCE [LARGE SCALE GENOMIC DNA]</scope>
    <source>
        <strain evidence="4 5">THI036</strain>
    </source>
</reference>
<dbReference type="GO" id="GO:0006633">
    <property type="term" value="P:fatty acid biosynthetic process"/>
    <property type="evidence" value="ECO:0007669"/>
    <property type="project" value="TreeGrafter"/>
</dbReference>
<keyword evidence="4" id="KW-0012">Acyltransferase</keyword>
<dbReference type="InterPro" id="IPR016039">
    <property type="entry name" value="Thiolase-like"/>
</dbReference>
<dbReference type="InterPro" id="IPR020841">
    <property type="entry name" value="PKS_Beta-ketoAc_synthase_dom"/>
</dbReference>
<evidence type="ECO:0000256" key="1">
    <source>
        <dbReference type="ARBA" id="ARBA00022450"/>
    </source>
</evidence>